<evidence type="ECO:0000313" key="4">
    <source>
        <dbReference type="EMBL" id="QNM37823.1"/>
    </source>
</evidence>
<dbReference type="EMBL" id="MN714678">
    <property type="protein sequence ID" value="QNM37823.1"/>
    <property type="molecule type" value="Genomic_RNA"/>
</dbReference>
<dbReference type="SUPFAM" id="SSF56672">
    <property type="entry name" value="DNA/RNA polymerases"/>
    <property type="match status" value="1"/>
</dbReference>
<sequence>MKEFYFSILKSFKDGVKIEPMVSLNNSFELLALVKRIGPRVILGCSSSPVKITKRLELLINFAKYLIIMTKHNGSTYTVKYLKSSLLALQKCVSKDRINSPRDLEPDLPLPRYTTSGLPRFIPLADRRAIISGNSFIIKYWSSLFALYRVIKIPGTLKIKTITDPFSGDENLLKWGIERIKDLSSIHSFRFNNKILSKEFGLLPMETASPSNRVSWRGWFSDVHNLVNNKLDTPLKALLQGLGQSRLKLYFTFIQEFNFPIKNFDCKISEYPTLGQLATKEEAAGKIRVFALVDVWTQSALKPIHEFLFNFLKSLPNDGTFDQRKSVQRCIVKAEKAQKSYGYDLSAATDRLPINLQVAVLSILINPTVAENWKELLVGRSYILKDHDPIKYSVGQPMGALSSWAMLATTHHLIVQMAYQICRPIEKSKDPTSWYDNYELLGDDVVIFDEDVALTYLSLMEGFGVAINQSKSVIAKNNSFEFAKVFAKDGQYLSPISWKMFISQNTMMGRVNIAHALIPFREKKVIPYVKNIVWKNLGNLGNYSLSLIALATMLIKNNDIGLTYVDLLRTLIVPESNWTRRISSSVKEINISYMEKLITCLINGLEVPKLSNPKILEIERIDTPWHKITLFREIIRVKTLLVSSENVKRVLTRQVQLSLIPDFPESLTVVDYTNIQGLSSKDLELSTFYTMIDSIIDITLGDISFIDGIDKMVLNSSVDELIGLLSRLQRVLEKFELVHRANEKLEGTSKNRKVVDSPLKALEFIRKTNNKRPLWTKTTSF</sequence>
<dbReference type="GO" id="GO:0003968">
    <property type="term" value="F:RNA-directed RNA polymerase activity"/>
    <property type="evidence" value="ECO:0007669"/>
    <property type="project" value="UniProtKB-KW"/>
</dbReference>
<keyword evidence="2" id="KW-0808">Transferase</keyword>
<dbReference type="InterPro" id="IPR043502">
    <property type="entry name" value="DNA/RNA_pol_sf"/>
</dbReference>
<keyword evidence="3" id="KW-0548">Nucleotidyltransferase</keyword>
<dbReference type="PANTHER" id="PTHR34456:SF13">
    <property type="entry name" value="REVERSE TRANSCRIPTASE DOMAIN-CONTAINING PROTEIN"/>
    <property type="match status" value="1"/>
</dbReference>
<dbReference type="InterPro" id="IPR008686">
    <property type="entry name" value="RNA_pol_mitovir"/>
</dbReference>
<evidence type="ECO:0000256" key="2">
    <source>
        <dbReference type="ARBA" id="ARBA00022679"/>
    </source>
</evidence>
<keyword evidence="1" id="KW-0696">RNA-directed RNA polymerase</keyword>
<dbReference type="PANTHER" id="PTHR34456">
    <property type="entry name" value="MITOVIRUS RNA-DEPENDENT RNA POLYMERASE"/>
    <property type="match status" value="1"/>
</dbReference>
<protein>
    <submittedName>
        <fullName evidence="4">Putative RNA dependent RNA polymerase</fullName>
    </submittedName>
</protein>
<reference evidence="4" key="1">
    <citation type="submission" date="2019-11" db="EMBL/GenBank/DDBJ databases">
        <title>Complexity of the virome associated to tospovirus-transmitting thrips species.</title>
        <authorList>
            <person name="Chiapello M."/>
            <person name="Bosco L."/>
            <person name="Ciuffo M."/>
            <person name="Ottati S."/>
            <person name="Vallino M."/>
            <person name="Salem N."/>
            <person name="Rosa C."/>
            <person name="Tavella L."/>
            <person name="Turina M."/>
        </authorList>
    </citation>
    <scope>NUCLEOTIDE SEQUENCE</scope>
    <source>
        <strain evidence="4">ThassRNAV15</strain>
    </source>
</reference>
<evidence type="ECO:0000256" key="3">
    <source>
        <dbReference type="ARBA" id="ARBA00022695"/>
    </source>
</evidence>
<organism evidence="4">
    <name type="scientific">Thrips tabaci associated mitovirus 2</name>
    <dbReference type="NCBI Taxonomy" id="2767210"/>
    <lineage>
        <taxon>Viruses</taxon>
        <taxon>Riboviria</taxon>
        <taxon>Orthornavirae</taxon>
        <taxon>Lenarviricota</taxon>
        <taxon>Howeltoviricetes</taxon>
        <taxon>Cryppavirales</taxon>
        <taxon>Mitoviridae</taxon>
        <taxon>Mitovirus</taxon>
    </lineage>
</organism>
<dbReference type="Pfam" id="PF05919">
    <property type="entry name" value="Mitovir_RNA_pol"/>
    <property type="match status" value="1"/>
</dbReference>
<accession>A0A7G9IR91</accession>
<evidence type="ECO:0000256" key="1">
    <source>
        <dbReference type="ARBA" id="ARBA00022484"/>
    </source>
</evidence>
<proteinExistence type="predicted"/>
<name>A0A7G9IR91_9VIRU</name>